<accession>A0AAD9IDP7</accession>
<dbReference type="Proteomes" id="UP001255856">
    <property type="component" value="Unassembled WGS sequence"/>
</dbReference>
<gene>
    <name evidence="2" type="ORF">QBZ16_001153</name>
</gene>
<dbReference type="EMBL" id="JASFZW010000011">
    <property type="protein sequence ID" value="KAK2076221.1"/>
    <property type="molecule type" value="Genomic_DNA"/>
</dbReference>
<dbReference type="PANTHER" id="PTHR21011:SF1">
    <property type="entry name" value="SMALL RIBOSOMAL SUBUNIT PROTEIN BS6M"/>
    <property type="match status" value="1"/>
</dbReference>
<dbReference type="GO" id="GO:0003735">
    <property type="term" value="F:structural constituent of ribosome"/>
    <property type="evidence" value="ECO:0007669"/>
    <property type="project" value="InterPro"/>
</dbReference>
<comment type="caution">
    <text evidence="2">The sequence shown here is derived from an EMBL/GenBank/DDBJ whole genome shotgun (WGS) entry which is preliminary data.</text>
</comment>
<dbReference type="InterPro" id="IPR020814">
    <property type="entry name" value="Ribosomal_S6_plastid/chlpt"/>
</dbReference>
<comment type="similarity">
    <text evidence="1">Belongs to the bacterial ribosomal protein bS6 family.</text>
</comment>
<dbReference type="SUPFAM" id="SSF54995">
    <property type="entry name" value="Ribosomal protein S6"/>
    <property type="match status" value="1"/>
</dbReference>
<protein>
    <submittedName>
        <fullName evidence="2">Uncharacterized protein</fullName>
    </submittedName>
</protein>
<dbReference type="Gene3D" id="3.30.70.60">
    <property type="match status" value="1"/>
</dbReference>
<dbReference type="HAMAP" id="MF_00360">
    <property type="entry name" value="Ribosomal_bS6"/>
    <property type="match status" value="1"/>
</dbReference>
<keyword evidence="3" id="KW-1185">Reference proteome</keyword>
<dbReference type="InterPro" id="IPR035980">
    <property type="entry name" value="Ribosomal_bS6_sf"/>
</dbReference>
<dbReference type="InterPro" id="IPR000529">
    <property type="entry name" value="Ribosomal_bS6"/>
</dbReference>
<sequence length="127" mass="14178">MPLYELFCLAKPALTKPQLASMMTNIGKMVFSSGGVVTDVRSFGAQGLAYEIRRPGERYNEANVWQLTFAAPAGVLPEVDHALRVDETVLRWVVQKRKYLERLPNTYRISKMSKLAASNDAQENSSA</sequence>
<dbReference type="GO" id="GO:0005840">
    <property type="term" value="C:ribosome"/>
    <property type="evidence" value="ECO:0007669"/>
    <property type="project" value="InterPro"/>
</dbReference>
<evidence type="ECO:0000313" key="3">
    <source>
        <dbReference type="Proteomes" id="UP001255856"/>
    </source>
</evidence>
<dbReference type="CDD" id="cd15465">
    <property type="entry name" value="bS6_mito"/>
    <property type="match status" value="1"/>
</dbReference>
<dbReference type="GO" id="GO:0005737">
    <property type="term" value="C:cytoplasm"/>
    <property type="evidence" value="ECO:0007669"/>
    <property type="project" value="UniProtKB-ARBA"/>
</dbReference>
<dbReference type="AlphaFoldDB" id="A0AAD9IDP7"/>
<evidence type="ECO:0000313" key="2">
    <source>
        <dbReference type="EMBL" id="KAK2076221.1"/>
    </source>
</evidence>
<dbReference type="Pfam" id="PF01250">
    <property type="entry name" value="Ribosomal_S6"/>
    <property type="match status" value="1"/>
</dbReference>
<evidence type="ECO:0000256" key="1">
    <source>
        <dbReference type="ARBA" id="ARBA00009512"/>
    </source>
</evidence>
<dbReference type="PANTHER" id="PTHR21011">
    <property type="entry name" value="MITOCHONDRIAL 28S RIBOSOMAL PROTEIN S6"/>
    <property type="match status" value="1"/>
</dbReference>
<dbReference type="GO" id="GO:0006412">
    <property type="term" value="P:translation"/>
    <property type="evidence" value="ECO:0007669"/>
    <property type="project" value="InterPro"/>
</dbReference>
<reference evidence="2" key="1">
    <citation type="submission" date="2021-01" db="EMBL/GenBank/DDBJ databases">
        <authorList>
            <person name="Eckstrom K.M.E."/>
        </authorList>
    </citation>
    <scope>NUCLEOTIDE SEQUENCE</scope>
    <source>
        <strain evidence="2">UVCC 0001</strain>
    </source>
</reference>
<name>A0AAD9IDP7_PROWI</name>
<organism evidence="2 3">
    <name type="scientific">Prototheca wickerhamii</name>
    <dbReference type="NCBI Taxonomy" id="3111"/>
    <lineage>
        <taxon>Eukaryota</taxon>
        <taxon>Viridiplantae</taxon>
        <taxon>Chlorophyta</taxon>
        <taxon>core chlorophytes</taxon>
        <taxon>Trebouxiophyceae</taxon>
        <taxon>Chlorellales</taxon>
        <taxon>Chlorellaceae</taxon>
        <taxon>Prototheca</taxon>
    </lineage>
</organism>
<proteinExistence type="inferred from homology"/>
<dbReference type="InterPro" id="IPR014717">
    <property type="entry name" value="Transl_elong_EF1B/ribsomal_bS6"/>
</dbReference>
<dbReference type="GO" id="GO:0070181">
    <property type="term" value="F:small ribosomal subunit rRNA binding"/>
    <property type="evidence" value="ECO:0007669"/>
    <property type="project" value="TreeGrafter"/>
</dbReference>